<reference evidence="3" key="2">
    <citation type="submission" date="2024-10" db="UniProtKB">
        <authorList>
            <consortium name="EnsemblProtists"/>
        </authorList>
    </citation>
    <scope>IDENTIFICATION</scope>
</reference>
<dbReference type="InterPro" id="IPR002498">
    <property type="entry name" value="PInositol-4-P-4/5-kinase_core"/>
</dbReference>
<dbReference type="InterPro" id="IPR027484">
    <property type="entry name" value="PInositol-4-P-5-kinase_N"/>
</dbReference>
<dbReference type="KEGG" id="ehx:EMIHUDRAFT_203342"/>
<dbReference type="InterPro" id="IPR027483">
    <property type="entry name" value="PInositol-4-P-4/5-kinase_C_sf"/>
</dbReference>
<proteinExistence type="predicted"/>
<keyword evidence="1" id="KW-0808">Transferase</keyword>
<dbReference type="HOGENOM" id="CLU_814922_0_0_1"/>
<dbReference type="GeneID" id="17276459"/>
<dbReference type="PANTHER" id="PTHR23086:SF8">
    <property type="entry name" value="PHOSPHATIDYLINOSITOL 5-PHOSPHATE 4-KINASE, ISOFORM A"/>
    <property type="match status" value="1"/>
</dbReference>
<dbReference type="PaxDb" id="2903-EOD31186"/>
<evidence type="ECO:0000256" key="1">
    <source>
        <dbReference type="PROSITE-ProRule" id="PRU00781"/>
    </source>
</evidence>
<evidence type="ECO:0000259" key="2">
    <source>
        <dbReference type="PROSITE" id="PS51455"/>
    </source>
</evidence>
<dbReference type="Gene3D" id="3.30.810.10">
    <property type="entry name" value="2-Layer Sandwich"/>
    <property type="match status" value="1"/>
</dbReference>
<dbReference type="InterPro" id="IPR023610">
    <property type="entry name" value="PInositol-4/5-P-5/4-kinase"/>
</dbReference>
<dbReference type="AlphaFoldDB" id="A0A0D3K601"/>
<dbReference type="GO" id="GO:0016308">
    <property type="term" value="F:1-phosphatidylinositol-4-phosphate 5-kinase activity"/>
    <property type="evidence" value="ECO:0007669"/>
    <property type="project" value="TreeGrafter"/>
</dbReference>
<keyword evidence="1" id="KW-0547">Nucleotide-binding</keyword>
<dbReference type="GO" id="GO:0005886">
    <property type="term" value="C:plasma membrane"/>
    <property type="evidence" value="ECO:0007669"/>
    <property type="project" value="TreeGrafter"/>
</dbReference>
<name>A0A0D3K601_EMIH1</name>
<dbReference type="GO" id="GO:0005524">
    <property type="term" value="F:ATP binding"/>
    <property type="evidence" value="ECO:0007669"/>
    <property type="project" value="UniProtKB-UniRule"/>
</dbReference>
<protein>
    <recommendedName>
        <fullName evidence="2">PIPK domain-containing protein</fullName>
    </recommendedName>
</protein>
<accession>A0A0D3K601</accession>
<dbReference type="Pfam" id="PF01504">
    <property type="entry name" value="PIP5K"/>
    <property type="match status" value="2"/>
</dbReference>
<dbReference type="Proteomes" id="UP000013827">
    <property type="component" value="Unassembled WGS sequence"/>
</dbReference>
<dbReference type="eggNOG" id="KOG0229">
    <property type="taxonomic scope" value="Eukaryota"/>
</dbReference>
<dbReference type="EnsemblProtists" id="EOD31186">
    <property type="protein sequence ID" value="EOD31186"/>
    <property type="gene ID" value="EMIHUDRAFT_203342"/>
</dbReference>
<dbReference type="PROSITE" id="PS51455">
    <property type="entry name" value="PIPK"/>
    <property type="match status" value="1"/>
</dbReference>
<dbReference type="RefSeq" id="XP_005783615.1">
    <property type="nucleotide sequence ID" value="XM_005783558.1"/>
</dbReference>
<dbReference type="SUPFAM" id="SSF56104">
    <property type="entry name" value="SAICAR synthase-like"/>
    <property type="match status" value="1"/>
</dbReference>
<dbReference type="GO" id="GO:0046854">
    <property type="term" value="P:phosphatidylinositol phosphate biosynthetic process"/>
    <property type="evidence" value="ECO:0007669"/>
    <property type="project" value="TreeGrafter"/>
</dbReference>
<keyword evidence="1" id="KW-0418">Kinase</keyword>
<evidence type="ECO:0000313" key="4">
    <source>
        <dbReference type="Proteomes" id="UP000013827"/>
    </source>
</evidence>
<evidence type="ECO:0000313" key="3">
    <source>
        <dbReference type="EnsemblProtists" id="EOD31186"/>
    </source>
</evidence>
<organism evidence="3 4">
    <name type="scientific">Emiliania huxleyi (strain CCMP1516)</name>
    <dbReference type="NCBI Taxonomy" id="280463"/>
    <lineage>
        <taxon>Eukaryota</taxon>
        <taxon>Haptista</taxon>
        <taxon>Haptophyta</taxon>
        <taxon>Prymnesiophyceae</taxon>
        <taxon>Isochrysidales</taxon>
        <taxon>Noelaerhabdaceae</taxon>
        <taxon>Emiliania</taxon>
    </lineage>
</organism>
<reference evidence="4" key="1">
    <citation type="journal article" date="2013" name="Nature">
        <title>Pan genome of the phytoplankton Emiliania underpins its global distribution.</title>
        <authorList>
            <person name="Read B.A."/>
            <person name="Kegel J."/>
            <person name="Klute M.J."/>
            <person name="Kuo A."/>
            <person name="Lefebvre S.C."/>
            <person name="Maumus F."/>
            <person name="Mayer C."/>
            <person name="Miller J."/>
            <person name="Monier A."/>
            <person name="Salamov A."/>
            <person name="Young J."/>
            <person name="Aguilar M."/>
            <person name="Claverie J.M."/>
            <person name="Frickenhaus S."/>
            <person name="Gonzalez K."/>
            <person name="Herman E.K."/>
            <person name="Lin Y.C."/>
            <person name="Napier J."/>
            <person name="Ogata H."/>
            <person name="Sarno A.F."/>
            <person name="Shmutz J."/>
            <person name="Schroeder D."/>
            <person name="de Vargas C."/>
            <person name="Verret F."/>
            <person name="von Dassow P."/>
            <person name="Valentin K."/>
            <person name="Van de Peer Y."/>
            <person name="Wheeler G."/>
            <person name="Dacks J.B."/>
            <person name="Delwiche C.F."/>
            <person name="Dyhrman S.T."/>
            <person name="Glockner G."/>
            <person name="John U."/>
            <person name="Richards T."/>
            <person name="Worden A.Z."/>
            <person name="Zhang X."/>
            <person name="Grigoriev I.V."/>
            <person name="Allen A.E."/>
            <person name="Bidle K."/>
            <person name="Borodovsky M."/>
            <person name="Bowler C."/>
            <person name="Brownlee C."/>
            <person name="Cock J.M."/>
            <person name="Elias M."/>
            <person name="Gladyshev V.N."/>
            <person name="Groth M."/>
            <person name="Guda C."/>
            <person name="Hadaegh A."/>
            <person name="Iglesias-Rodriguez M.D."/>
            <person name="Jenkins J."/>
            <person name="Jones B.M."/>
            <person name="Lawson T."/>
            <person name="Leese F."/>
            <person name="Lindquist E."/>
            <person name="Lobanov A."/>
            <person name="Lomsadze A."/>
            <person name="Malik S.B."/>
            <person name="Marsh M.E."/>
            <person name="Mackinder L."/>
            <person name="Mock T."/>
            <person name="Mueller-Roeber B."/>
            <person name="Pagarete A."/>
            <person name="Parker M."/>
            <person name="Probert I."/>
            <person name="Quesneville H."/>
            <person name="Raines C."/>
            <person name="Rensing S.A."/>
            <person name="Riano-Pachon D.M."/>
            <person name="Richier S."/>
            <person name="Rokitta S."/>
            <person name="Shiraiwa Y."/>
            <person name="Soanes D.M."/>
            <person name="van der Giezen M."/>
            <person name="Wahlund T.M."/>
            <person name="Williams B."/>
            <person name="Wilson W."/>
            <person name="Wolfe G."/>
            <person name="Wurch L.L."/>
        </authorList>
    </citation>
    <scope>NUCLEOTIDE SEQUENCE</scope>
</reference>
<sequence length="341" mass="37705">MQEQSRCSRARFVPHICVGGELCPTHASEADLALLRSLSDVQDDFLDGFDWAALAAGGGKGGTLLAFHKCRGKAFVVKELSPSDHEALLRLAPAYVVHATRHRDTLLAPFFAHFHRPSTGVHYVAMGSVLPAPVAAVAAASAPSVYDLKGTADDKTLLYEGEKRRDVHKRFFNVGMRVCDLASRKLESDAAFLRRHNLMDYSLLLADGTVWLVEAGIIDYLQEWTLSKRAARCLKCMERPPYKHKSTEPPPYYGDRFVRTLGKKFTPAGRRPGEWRGRFPLDAALPPTGVARRRASSSWDGEQSSPFSLLRAAIAGLLGWIARCRRTPKAEARRAAARLLN</sequence>
<keyword evidence="1" id="KW-0067">ATP-binding</keyword>
<feature type="domain" description="PIPK" evidence="2">
    <location>
        <begin position="1"/>
        <end position="265"/>
    </location>
</feature>
<dbReference type="PANTHER" id="PTHR23086">
    <property type="entry name" value="PHOSPHATIDYLINOSITOL-4-PHOSPHATE 5-KINASE"/>
    <property type="match status" value="1"/>
</dbReference>
<dbReference type="SMART" id="SM00330">
    <property type="entry name" value="PIPKc"/>
    <property type="match status" value="1"/>
</dbReference>
<keyword evidence="4" id="KW-1185">Reference proteome</keyword>
<dbReference type="Gene3D" id="3.30.800.10">
    <property type="entry name" value="Phosphatidylinositol Phosphate Kinase II Beta"/>
    <property type="match status" value="1"/>
</dbReference>